<keyword evidence="7 9" id="KW-1133">Transmembrane helix</keyword>
<dbReference type="SMART" id="SM00382">
    <property type="entry name" value="AAA"/>
    <property type="match status" value="2"/>
</dbReference>
<evidence type="ECO:0000256" key="9">
    <source>
        <dbReference type="SAM" id="Phobius"/>
    </source>
</evidence>
<dbReference type="GO" id="GO:0016887">
    <property type="term" value="F:ATP hydrolysis activity"/>
    <property type="evidence" value="ECO:0007669"/>
    <property type="project" value="InterPro"/>
</dbReference>
<feature type="transmembrane region" description="Helical" evidence="9">
    <location>
        <begin position="854"/>
        <end position="874"/>
    </location>
</feature>
<dbReference type="SUPFAM" id="SSF52540">
    <property type="entry name" value="P-loop containing nucleoside triphosphate hydrolases"/>
    <property type="match status" value="2"/>
</dbReference>
<feature type="transmembrane region" description="Helical" evidence="9">
    <location>
        <begin position="244"/>
        <end position="262"/>
    </location>
</feature>
<feature type="domain" description="ABC transmembrane type-1" evidence="11">
    <location>
        <begin position="129"/>
        <end position="411"/>
    </location>
</feature>
<dbReference type="VEuPathDB" id="FungiDB:PPTG_06685"/>
<dbReference type="InterPro" id="IPR050173">
    <property type="entry name" value="ABC_transporter_C-like"/>
</dbReference>
<evidence type="ECO:0000256" key="5">
    <source>
        <dbReference type="ARBA" id="ARBA00022741"/>
    </source>
</evidence>
<keyword evidence="6" id="KW-0067">ATP-binding</keyword>
<dbReference type="GO" id="GO:0005774">
    <property type="term" value="C:vacuolar membrane"/>
    <property type="evidence" value="ECO:0007669"/>
    <property type="project" value="UniProtKB-SubCell"/>
</dbReference>
<feature type="transmembrane region" description="Helical" evidence="9">
    <location>
        <begin position="127"/>
        <end position="148"/>
    </location>
</feature>
<dbReference type="PROSITE" id="PS50929">
    <property type="entry name" value="ABC_TM1F"/>
    <property type="match status" value="2"/>
</dbReference>
<accession>W2QR46</accession>
<keyword evidence="4" id="KW-0677">Repeat</keyword>
<dbReference type="RefSeq" id="XP_008898975.1">
    <property type="nucleotide sequence ID" value="XM_008900727.1"/>
</dbReference>
<dbReference type="CDD" id="cd03250">
    <property type="entry name" value="ABCC_MRP_domain1"/>
    <property type="match status" value="1"/>
</dbReference>
<dbReference type="FunFam" id="3.40.50.300:FF:000997">
    <property type="entry name" value="Multidrug resistance-associated protein 1"/>
    <property type="match status" value="1"/>
</dbReference>
<name>W2QR46_PHYN3</name>
<feature type="transmembrane region" description="Helical" evidence="9">
    <location>
        <begin position="786"/>
        <end position="812"/>
    </location>
</feature>
<comment type="subcellular location">
    <subcellularLocation>
        <location evidence="1">Vacuole membrane</location>
        <topology evidence="1">Multi-pass membrane protein</topology>
    </subcellularLocation>
</comment>
<feature type="transmembrane region" description="Helical" evidence="9">
    <location>
        <begin position="268"/>
        <end position="288"/>
    </location>
</feature>
<keyword evidence="2" id="KW-0813">Transport</keyword>
<dbReference type="SUPFAM" id="SSF90123">
    <property type="entry name" value="ABC transporter transmembrane region"/>
    <property type="match status" value="2"/>
</dbReference>
<dbReference type="Pfam" id="PF00664">
    <property type="entry name" value="ABC_membrane"/>
    <property type="match status" value="2"/>
</dbReference>
<evidence type="ECO:0000313" key="12">
    <source>
        <dbReference type="EMBL" id="ETN15411.1"/>
    </source>
</evidence>
<dbReference type="PROSITE" id="PS00211">
    <property type="entry name" value="ABC_TRANSPORTER_1"/>
    <property type="match status" value="2"/>
</dbReference>
<keyword evidence="8 9" id="KW-0472">Membrane</keyword>
<dbReference type="PANTHER" id="PTHR24223:SF443">
    <property type="entry name" value="MULTIDRUG-RESISTANCE LIKE PROTEIN 1, ISOFORM I"/>
    <property type="match status" value="1"/>
</dbReference>
<dbReference type="CDD" id="cd18579">
    <property type="entry name" value="ABC_6TM_ABCC_D1"/>
    <property type="match status" value="1"/>
</dbReference>
<dbReference type="InterPro" id="IPR011527">
    <property type="entry name" value="ABC1_TM_dom"/>
</dbReference>
<dbReference type="InterPro" id="IPR003439">
    <property type="entry name" value="ABC_transporter-like_ATP-bd"/>
</dbReference>
<keyword evidence="3 9" id="KW-0812">Transmembrane</keyword>
<dbReference type="GO" id="GO:0140359">
    <property type="term" value="F:ABC-type transporter activity"/>
    <property type="evidence" value="ECO:0007669"/>
    <property type="project" value="InterPro"/>
</dbReference>
<reference evidence="12 13" key="2">
    <citation type="submission" date="2013-11" db="EMBL/GenBank/DDBJ databases">
        <title>The Genome Sequence of Phytophthora parasitica INRA-310.</title>
        <authorList>
            <consortium name="The Broad Institute Genomics Platform"/>
            <person name="Russ C."/>
            <person name="Tyler B."/>
            <person name="Panabieres F."/>
            <person name="Shan W."/>
            <person name="Tripathy S."/>
            <person name="Grunwald N."/>
            <person name="Machado M."/>
            <person name="Johnson C.S."/>
            <person name="Arredondo F."/>
            <person name="Hong C."/>
            <person name="Coffey M."/>
            <person name="Young S.K."/>
            <person name="Zeng Q."/>
            <person name="Gargeya S."/>
            <person name="Fitzgerald M."/>
            <person name="Abouelleil A."/>
            <person name="Alvarado L."/>
            <person name="Chapman S.B."/>
            <person name="Gainer-Dewar J."/>
            <person name="Goldberg J."/>
            <person name="Griggs A."/>
            <person name="Gujja S."/>
            <person name="Hansen M."/>
            <person name="Howarth C."/>
            <person name="Imamovic A."/>
            <person name="Ireland A."/>
            <person name="Larimer J."/>
            <person name="McCowan C."/>
            <person name="Murphy C."/>
            <person name="Pearson M."/>
            <person name="Poon T.W."/>
            <person name="Priest M."/>
            <person name="Roberts A."/>
            <person name="Saif S."/>
            <person name="Shea T."/>
            <person name="Sykes S."/>
            <person name="Wortman J."/>
            <person name="Nusbaum C."/>
            <person name="Birren B."/>
        </authorList>
    </citation>
    <scope>NUCLEOTIDE SEQUENCE [LARGE SCALE GENOMIC DNA]</scope>
    <source>
        <strain evidence="12 13">INRA-310</strain>
    </source>
</reference>
<dbReference type="InterPro" id="IPR044746">
    <property type="entry name" value="ABCC_6TM_D1"/>
</dbReference>
<evidence type="ECO:0000259" key="11">
    <source>
        <dbReference type="PROSITE" id="PS50929"/>
    </source>
</evidence>
<dbReference type="Gene3D" id="3.40.50.300">
    <property type="entry name" value="P-loop containing nucleotide triphosphate hydrolases"/>
    <property type="match status" value="2"/>
</dbReference>
<feature type="transmembrane region" description="Helical" evidence="9">
    <location>
        <begin position="168"/>
        <end position="191"/>
    </location>
</feature>
<evidence type="ECO:0000256" key="6">
    <source>
        <dbReference type="ARBA" id="ARBA00022840"/>
    </source>
</evidence>
<dbReference type="CDD" id="cd18580">
    <property type="entry name" value="ABC_6TM_ABCC_D2"/>
    <property type="match status" value="1"/>
</dbReference>
<dbReference type="PANTHER" id="PTHR24223">
    <property type="entry name" value="ATP-BINDING CASSETTE SUB-FAMILY C"/>
    <property type="match status" value="1"/>
</dbReference>
<reference evidence="13" key="1">
    <citation type="submission" date="2011-12" db="EMBL/GenBank/DDBJ databases">
        <authorList>
            <consortium name="The Broad Institute Genome Sequencing Platform"/>
            <person name="Russ C."/>
            <person name="Tyler B."/>
            <person name="Panabieres F."/>
            <person name="Shan W."/>
            <person name="Tripathy S."/>
            <person name="Grunwald N."/>
            <person name="Machado M."/>
            <person name="Young S.K."/>
            <person name="Zeng Q."/>
            <person name="Gargeya S."/>
            <person name="Fitzgerald M."/>
            <person name="Haas B."/>
            <person name="Abouelleil A."/>
            <person name="Alvarado L."/>
            <person name="Arachchi H.M."/>
            <person name="Berlin A."/>
            <person name="Chapman S.B."/>
            <person name="Gearin G."/>
            <person name="Goldberg J."/>
            <person name="Griggs A."/>
            <person name="Gujja S."/>
            <person name="Hansen M."/>
            <person name="Heiman D."/>
            <person name="Howarth C."/>
            <person name="Larimer J."/>
            <person name="Lui A."/>
            <person name="MacDonald P.J.P."/>
            <person name="McCowen C."/>
            <person name="Montmayeur A."/>
            <person name="Murphy C."/>
            <person name="Neiman D."/>
            <person name="Pearson M."/>
            <person name="Priest M."/>
            <person name="Roberts A."/>
            <person name="Saif S."/>
            <person name="Shea T."/>
            <person name="Sisk P."/>
            <person name="Stolte C."/>
            <person name="Sykes S."/>
            <person name="Wortman J."/>
            <person name="Nusbaum C."/>
            <person name="Birren B."/>
        </authorList>
    </citation>
    <scope>NUCLEOTIDE SEQUENCE [LARGE SCALE GENOMIC DNA]</scope>
    <source>
        <strain evidence="13">INRA-310</strain>
    </source>
</reference>
<dbReference type="InterPro" id="IPR036640">
    <property type="entry name" value="ABC1_TM_sf"/>
</dbReference>
<dbReference type="FunFam" id="1.20.1560.10:FF:000063">
    <property type="entry name" value="Multidrug resistance protein ABC transporter"/>
    <property type="match status" value="1"/>
</dbReference>
<feature type="domain" description="ABC transmembrane type-1" evidence="11">
    <location>
        <begin position="747"/>
        <end position="1023"/>
    </location>
</feature>
<feature type="transmembrane region" description="Helical" evidence="9">
    <location>
        <begin position="972"/>
        <end position="1005"/>
    </location>
</feature>
<dbReference type="PROSITE" id="PS50893">
    <property type="entry name" value="ABC_TRANSPORTER_2"/>
    <property type="match status" value="2"/>
</dbReference>
<dbReference type="OMA" id="TNACRTP"/>
<feature type="domain" description="ABC transporter" evidence="10">
    <location>
        <begin position="446"/>
        <end position="671"/>
    </location>
</feature>
<evidence type="ECO:0000256" key="2">
    <source>
        <dbReference type="ARBA" id="ARBA00022448"/>
    </source>
</evidence>
<feature type="transmembrane region" description="Helical" evidence="9">
    <location>
        <begin position="744"/>
        <end position="766"/>
    </location>
</feature>
<dbReference type="EMBL" id="KI669570">
    <property type="protein sequence ID" value="ETN15411.1"/>
    <property type="molecule type" value="Genomic_DNA"/>
</dbReference>
<gene>
    <name evidence="12" type="ORF">PPTG_06685</name>
</gene>
<dbReference type="Proteomes" id="UP000018817">
    <property type="component" value="Unassembled WGS sequence"/>
</dbReference>
<dbReference type="GO" id="GO:0005524">
    <property type="term" value="F:ATP binding"/>
    <property type="evidence" value="ECO:0007669"/>
    <property type="project" value="UniProtKB-KW"/>
</dbReference>
<evidence type="ECO:0000256" key="7">
    <source>
        <dbReference type="ARBA" id="ARBA00022989"/>
    </source>
</evidence>
<evidence type="ECO:0000256" key="3">
    <source>
        <dbReference type="ARBA" id="ARBA00022692"/>
    </source>
</evidence>
<evidence type="ECO:0000259" key="10">
    <source>
        <dbReference type="PROSITE" id="PS50893"/>
    </source>
</evidence>
<feature type="domain" description="ABC transporter" evidence="10">
    <location>
        <begin position="1062"/>
        <end position="1299"/>
    </location>
</feature>
<organism evidence="12 13">
    <name type="scientific">Phytophthora nicotianae (strain INRA-310)</name>
    <name type="common">Phytophthora parasitica</name>
    <dbReference type="NCBI Taxonomy" id="761204"/>
    <lineage>
        <taxon>Eukaryota</taxon>
        <taxon>Sar</taxon>
        <taxon>Stramenopiles</taxon>
        <taxon>Oomycota</taxon>
        <taxon>Peronosporomycetes</taxon>
        <taxon>Peronosporales</taxon>
        <taxon>Peronosporaceae</taxon>
        <taxon>Phytophthora</taxon>
    </lineage>
</organism>
<proteinExistence type="predicted"/>
<dbReference type="Pfam" id="PF00005">
    <property type="entry name" value="ABC_tran"/>
    <property type="match status" value="2"/>
</dbReference>
<dbReference type="Gene3D" id="1.20.1560.10">
    <property type="entry name" value="ABC transporter type 1, transmembrane domain"/>
    <property type="match status" value="2"/>
</dbReference>
<dbReference type="CDD" id="cd03244">
    <property type="entry name" value="ABCC_MRP_domain2"/>
    <property type="match status" value="1"/>
</dbReference>
<keyword evidence="5" id="KW-0547">Nucleotide-binding</keyword>
<dbReference type="OrthoDB" id="6500128at2759"/>
<evidence type="ECO:0000256" key="1">
    <source>
        <dbReference type="ARBA" id="ARBA00004128"/>
    </source>
</evidence>
<dbReference type="GeneID" id="20176636"/>
<evidence type="ECO:0000256" key="8">
    <source>
        <dbReference type="ARBA" id="ARBA00023136"/>
    </source>
</evidence>
<dbReference type="InterPro" id="IPR044726">
    <property type="entry name" value="ABCC_6TM_D2"/>
</dbReference>
<dbReference type="InterPro" id="IPR017871">
    <property type="entry name" value="ABC_transporter-like_CS"/>
</dbReference>
<dbReference type="InterPro" id="IPR027417">
    <property type="entry name" value="P-loop_NTPase"/>
</dbReference>
<feature type="transmembrane region" description="Helical" evidence="9">
    <location>
        <begin position="880"/>
        <end position="900"/>
    </location>
</feature>
<dbReference type="FunFam" id="3.40.50.300:FF:000163">
    <property type="entry name" value="Multidrug resistance-associated protein member 4"/>
    <property type="match status" value="1"/>
</dbReference>
<protein>
    <submittedName>
        <fullName evidence="12">Uncharacterized protein</fullName>
    </submittedName>
</protein>
<evidence type="ECO:0000256" key="4">
    <source>
        <dbReference type="ARBA" id="ARBA00022737"/>
    </source>
</evidence>
<dbReference type="InterPro" id="IPR003593">
    <property type="entry name" value="AAA+_ATPase"/>
</dbReference>
<evidence type="ECO:0000313" key="13">
    <source>
        <dbReference type="Proteomes" id="UP000018817"/>
    </source>
</evidence>
<dbReference type="STRING" id="761204.W2QR46"/>
<sequence length="1306" mass="143622">MSTLYADDNYLSAKTSTAAESWSSETSFDEQKGGLQDKENPLNTAGFLSVATMWWMHPLLKRGYESPLDEDSVWDLPTNDQARPLQLKFDRSYALEAQKVVRKTKRNGEPKRPNVNRAIWESVKQTWGIAFVLHAVSAGLILFQPFLIKAILQNINGEDNTFGISSGYALAILLGCTAFVGATTLNAGQFLTTRVACNARMICVNSAFRKILRLSAIARRTMDTGEIVTFVGVDSDRVLSAYKLGLWCTISPLMLIVVGVLIATQMHLTVALVTSMAIAIIMYASLVMSRKIGAYRRQISRISANRLKVTSEILQGIRVVKFYSWEGFATDLISEIRDKEIALLRKYNYVRLANTVLMFLAPTLLNLVCFTTTILLGNTLDIPTTFAIVALTNACRTPFSIYADASVAVAEAITSTSRLSDFLAAGETTDQNKQDEDLNLNFSPQISIENADFKWEEEASPTLTNINISLQPGTLTVVVGPVGSGKSSLVNAILGEMLQTRGKRLVRGNIAYASQQAWIQNQTVRDNILFGESYEAEHYQRVITACQLAPDFKMLEYGDQTEIGERGINLSGGQKARIAVARAMYRARKFDFVVLDDPLSALDVHVANAVFSDGLMGIASGTTRLLVLNSHCHLLRHADRVLVMSDGVIVGDGSSMQLQDQFSFLRCSPRSRRSSVEESAIYKNPSIQDERKSTRASLVVTHNEAVKTPSSGKLTMTEDRLVGSVKTQSYVDYLASSEWDGRMLCGLMIMLFTIAQVVLFGCDWFLSQWSQGSVGLSQMNSLAVYIGIVAAAALLSLGRCLFFMTICMVCSLKIHFKHLQKVLAAPITTFFDVTPIERILNRFSRDLDEVDNPLPYFGLWLVLCIFQVASSFTVCAVVNPFVLVVYVPVGYGCWLVAKVYRASARELKRLDGVTRSPFLNLMSETISGIETVRSYKMVDAFASRCEKLLNNNMRVFFLAQVSGRWFDMRSDWFVSVIIGAVAVLAVAAKSTVGASVAGLGLTYAAQLSSSFQRMTTLATKVESSMTCFERIAHYGSLDEEGYKSTPSNKDSLSPAWPKTGNVVFENVSMRYREDLPLVLKGVSFSVASGEKVGICGRTGSGKSSLMSVLFRVVEIPTAGHVLIDGVDIATITVHQLRTKLTIIPQDPMIFSGSLRMNLDPFAEKSDAELWEVLRKVHLADTVSSWGKGLDYEVAEKGENLSVGQRQLLCIARALIRDSKVIVMDEATANVDQESDKLIQQTMKESFGGGDSTVLCIAHRIETIMDSDKILVLDAGKVVEYDTPSALLQIKGGIFKSLVGSGKVNSS</sequence>